<dbReference type="InterPro" id="IPR053781">
    <property type="entry name" value="F-box_AtFBL13-like"/>
</dbReference>
<reference evidence="3" key="1">
    <citation type="submission" date="2020-01" db="EMBL/GenBank/DDBJ databases">
        <authorList>
            <person name="Mishra B."/>
        </authorList>
    </citation>
    <scope>NUCLEOTIDE SEQUENCE [LARGE SCALE GENOMIC DNA]</scope>
</reference>
<evidence type="ECO:0000313" key="3">
    <source>
        <dbReference type="EMBL" id="CAA7013747.1"/>
    </source>
</evidence>
<dbReference type="InterPro" id="IPR001810">
    <property type="entry name" value="F-box_dom"/>
</dbReference>
<organism evidence="3 4">
    <name type="scientific">Microthlaspi erraticum</name>
    <dbReference type="NCBI Taxonomy" id="1685480"/>
    <lineage>
        <taxon>Eukaryota</taxon>
        <taxon>Viridiplantae</taxon>
        <taxon>Streptophyta</taxon>
        <taxon>Embryophyta</taxon>
        <taxon>Tracheophyta</taxon>
        <taxon>Spermatophyta</taxon>
        <taxon>Magnoliopsida</taxon>
        <taxon>eudicotyledons</taxon>
        <taxon>Gunneridae</taxon>
        <taxon>Pentapetalae</taxon>
        <taxon>rosids</taxon>
        <taxon>malvids</taxon>
        <taxon>Brassicales</taxon>
        <taxon>Brassicaceae</taxon>
        <taxon>Coluteocarpeae</taxon>
        <taxon>Microthlaspi</taxon>
    </lineage>
</organism>
<keyword evidence="4" id="KW-1185">Reference proteome</keyword>
<dbReference type="InterPro" id="IPR006566">
    <property type="entry name" value="FBD"/>
</dbReference>
<dbReference type="Pfam" id="PF24758">
    <property type="entry name" value="LRR_At5g56370"/>
    <property type="match status" value="1"/>
</dbReference>
<dbReference type="Pfam" id="PF00646">
    <property type="entry name" value="F-box"/>
    <property type="match status" value="1"/>
</dbReference>
<dbReference type="SUPFAM" id="SSF81383">
    <property type="entry name" value="F-box domain"/>
    <property type="match status" value="1"/>
</dbReference>
<feature type="domain" description="F-box" evidence="2">
    <location>
        <begin position="294"/>
        <end position="344"/>
    </location>
</feature>
<evidence type="ECO:0000256" key="1">
    <source>
        <dbReference type="SAM" id="MobiDB-lite"/>
    </source>
</evidence>
<proteinExistence type="predicted"/>
<evidence type="ECO:0000313" key="4">
    <source>
        <dbReference type="Proteomes" id="UP000467841"/>
    </source>
</evidence>
<dbReference type="Gene3D" id="3.80.10.10">
    <property type="entry name" value="Ribonuclease Inhibitor"/>
    <property type="match status" value="1"/>
</dbReference>
<name>A0A6D2HGA4_9BRAS</name>
<dbReference type="SMART" id="SM00579">
    <property type="entry name" value="FBD"/>
    <property type="match status" value="1"/>
</dbReference>
<dbReference type="OrthoDB" id="1913905at2759"/>
<dbReference type="SMART" id="SM00256">
    <property type="entry name" value="FBOX"/>
    <property type="match status" value="1"/>
</dbReference>
<dbReference type="CDD" id="cd22160">
    <property type="entry name" value="F-box_AtFBL13-like"/>
    <property type="match status" value="1"/>
</dbReference>
<dbReference type="PROSITE" id="PS50181">
    <property type="entry name" value="FBOX"/>
    <property type="match status" value="1"/>
</dbReference>
<dbReference type="InterPro" id="IPR036047">
    <property type="entry name" value="F-box-like_dom_sf"/>
</dbReference>
<accession>A0A6D2HGA4</accession>
<dbReference type="AlphaFoldDB" id="A0A6D2HGA4"/>
<dbReference type="PANTHER" id="PTHR31900:SF33">
    <property type="entry name" value="PROTEIN WITH RNI-LIKE_FBD-LIKE DOMAIN"/>
    <property type="match status" value="1"/>
</dbReference>
<dbReference type="InterPro" id="IPR050232">
    <property type="entry name" value="FBL13/AtMIF1-like"/>
</dbReference>
<dbReference type="Pfam" id="PF08387">
    <property type="entry name" value="FBD"/>
    <property type="match status" value="1"/>
</dbReference>
<dbReference type="Proteomes" id="UP000467841">
    <property type="component" value="Unassembled WGS sequence"/>
</dbReference>
<protein>
    <recommendedName>
        <fullName evidence="2">F-box domain-containing protein</fullName>
    </recommendedName>
</protein>
<comment type="caution">
    <text evidence="3">The sequence shown here is derived from an EMBL/GenBank/DDBJ whole genome shotgun (WGS) entry which is preliminary data.</text>
</comment>
<dbReference type="InterPro" id="IPR055411">
    <property type="entry name" value="LRR_FXL15/At3g58940/PEG3-like"/>
</dbReference>
<dbReference type="EMBL" id="CACVBM020000066">
    <property type="protein sequence ID" value="CAA7013747.1"/>
    <property type="molecule type" value="Genomic_DNA"/>
</dbReference>
<feature type="region of interest" description="Disordered" evidence="1">
    <location>
        <begin position="53"/>
        <end position="78"/>
    </location>
</feature>
<dbReference type="PANTHER" id="PTHR31900">
    <property type="entry name" value="F-BOX/RNI SUPERFAMILY PROTEIN-RELATED"/>
    <property type="match status" value="1"/>
</dbReference>
<dbReference type="InterPro" id="IPR032675">
    <property type="entry name" value="LRR_dom_sf"/>
</dbReference>
<sequence length="750" mass="85151">MASIVSCYAPITIRASSGSGSLKNPDSNRKKSVSWWAPLFGISSDPDYLNIESSSVTPESNPGRIDISGSGQDSGQKLRRGCLTEEKARQLREKIAEASSFHEVMYHSAIASRLASDISGSGQGSQRIRSPITYHSPLFLAFPVTIFAGSDHRLQLSRFVKPDDFCSDFDFFFSPPLDILFDLVFYDVAQMENSLVTPPKHCFNVHLRQDMRSRIFAILQRKMEIRGIRTDAATLQAKLRSLSCHFEAKLMNLAKSEEEYSNWGDLEVRITHLVKKWKKGRSSQRSAMSKSNVLHGIEALPDSLISQILLWLPTKESARTSVLSTRWRNLWLDVPGLDLDFSDLPPSSAAAINNLIDRFMESRLQKIKLQFDYFTISLFGIRRLFQAVTNHGVEHLHLEFCGVRITKYTNPLDIYKSKTISLDDCISKTLPLDFYKSKRLVSLKLGEVGMENPDFVVSLPRLKVMHLDNVMCRNEDPVIIEKLISGCPVLEDLTVSWGYGHTRCPVVRVRSQTLQRFCVTSPGWSITSGVEIDAPRLKYMNFRDKLSDGVVVKNLKSLFMIDIDAKFNHNNMKEGTIRGFLDGISGVRHLIISHPTLEVLHPYFKQGTIKFGNLSRLEASFCNLLLQVLPDFLQSFPNLKHLTLYLGRVKDQEPENLKLTIVPRCLQSTLECVEIKEETGVKRPRNGKKHQKKIRMEAVRYILENSLVLKKLILCFSPVTIKVSEISKALDTFTKRSPKCEVFIRWQTSL</sequence>
<dbReference type="SUPFAM" id="SSF52047">
    <property type="entry name" value="RNI-like"/>
    <property type="match status" value="1"/>
</dbReference>
<gene>
    <name evidence="3" type="ORF">MERR_LOCUS981</name>
</gene>
<evidence type="ECO:0000259" key="2">
    <source>
        <dbReference type="PROSITE" id="PS50181"/>
    </source>
</evidence>